<dbReference type="OrthoDB" id="548115at2759"/>
<proteinExistence type="predicted"/>
<sequence length="285" mass="32111">MDRLAAVFRYGADSSVWESGSDHSPEKPTADLFDLVKSFIEKGDFEFKEGETEDSCTEESDGFSFDSDAGVVKLRNLFGSLENKNEEIRIETEQALKLVGGRSVPGINRQLMAHLRRKGFDAGLCKSKMEKLRAFPAGDHEYIDVNFGGNRYIVEIFLAREFEIARPTSKYVSLLNTFPEIFVGTLDELKQVVKLMCSAMKESMKKRNMHIPPWRRNGYMQAKWFGSYKRTTNHKVSGSAEAETSPSEMSLPCFKSYYCRGDFGRNAGIRVGNLTAVFGGNELLL</sequence>
<dbReference type="eggNOG" id="ENOG502QVJD">
    <property type="taxonomic scope" value="Eukaryota"/>
</dbReference>
<dbReference type="Pfam" id="PF04720">
    <property type="entry name" value="PDDEXK_6"/>
    <property type="match status" value="1"/>
</dbReference>
<dbReference type="KEGG" id="cmo:103484651"/>
<dbReference type="GeneID" id="103484651"/>
<dbReference type="EnsemblPlants" id="MELO3C007430.2.1">
    <property type="protein sequence ID" value="MELO3C007430.2.1"/>
    <property type="gene ID" value="MELO3C007430.2"/>
</dbReference>
<organism evidence="2 3">
    <name type="scientific">Cucumis melo</name>
    <name type="common">Muskmelon</name>
    <dbReference type="NCBI Taxonomy" id="3656"/>
    <lineage>
        <taxon>Eukaryota</taxon>
        <taxon>Viridiplantae</taxon>
        <taxon>Streptophyta</taxon>
        <taxon>Embryophyta</taxon>
        <taxon>Tracheophyta</taxon>
        <taxon>Spermatophyta</taxon>
        <taxon>Magnoliopsida</taxon>
        <taxon>eudicotyledons</taxon>
        <taxon>Gunneridae</taxon>
        <taxon>Pentapetalae</taxon>
        <taxon>rosids</taxon>
        <taxon>fabids</taxon>
        <taxon>Cucurbitales</taxon>
        <taxon>Cucurbitaceae</taxon>
        <taxon>Benincaseae</taxon>
        <taxon>Cucumis</taxon>
    </lineage>
</organism>
<dbReference type="Proteomes" id="UP001652600">
    <property type="component" value="Chromosome 8"/>
</dbReference>
<reference evidence="3" key="2">
    <citation type="submission" date="2025-04" db="UniProtKB">
        <authorList>
            <consortium name="RefSeq"/>
        </authorList>
    </citation>
    <scope>IDENTIFICATION</scope>
</reference>
<dbReference type="AlphaFoldDB" id="A0A1S3B074"/>
<dbReference type="InParanoid" id="A0A1S3B074"/>
<gene>
    <name evidence="3" type="primary">LOC103484651</name>
    <name evidence="1" type="synonym">103484651</name>
</gene>
<dbReference type="PANTHER" id="PTHR31579">
    <property type="entry name" value="OS03G0796600 PROTEIN"/>
    <property type="match status" value="1"/>
</dbReference>
<dbReference type="NCBIfam" id="TIGR01615">
    <property type="entry name" value="A_thal_3542"/>
    <property type="match status" value="1"/>
</dbReference>
<evidence type="ECO:0000313" key="1">
    <source>
        <dbReference type="EnsemblPlants" id="MELO3C007430.2.1"/>
    </source>
</evidence>
<keyword evidence="2" id="KW-1185">Reference proteome</keyword>
<evidence type="ECO:0000313" key="3">
    <source>
        <dbReference type="RefSeq" id="XP_008440059.1"/>
    </source>
</evidence>
<name>A0A1S3B074_CUCME</name>
<accession>A0A1S3B074</accession>
<protein>
    <submittedName>
        <fullName evidence="3">Uncharacterized protein LOC103484651</fullName>
    </submittedName>
</protein>
<dbReference type="RefSeq" id="XP_008440059.1">
    <property type="nucleotide sequence ID" value="XM_008441837.2"/>
</dbReference>
<dbReference type="InterPro" id="IPR006502">
    <property type="entry name" value="PDDEXK-like"/>
</dbReference>
<reference evidence="1" key="1">
    <citation type="submission" date="2023-03" db="UniProtKB">
        <authorList>
            <consortium name="EnsemblPlants"/>
        </authorList>
    </citation>
    <scope>IDENTIFICATION</scope>
</reference>
<dbReference type="PANTHER" id="PTHR31579:SF42">
    <property type="entry name" value="DUF506 FAMILY PROTEIN (DUF506)"/>
    <property type="match status" value="1"/>
</dbReference>
<evidence type="ECO:0000313" key="2">
    <source>
        <dbReference type="Proteomes" id="UP001652600"/>
    </source>
</evidence>
<dbReference type="Gramene" id="MELO3C007430.2.1">
    <property type="protein sequence ID" value="MELO3C007430.2.1"/>
    <property type="gene ID" value="MELO3C007430.2"/>
</dbReference>